<organism evidence="2 3">
    <name type="scientific">Coemansia spiralis</name>
    <dbReference type="NCBI Taxonomy" id="417178"/>
    <lineage>
        <taxon>Eukaryota</taxon>
        <taxon>Fungi</taxon>
        <taxon>Fungi incertae sedis</taxon>
        <taxon>Zoopagomycota</taxon>
        <taxon>Kickxellomycotina</taxon>
        <taxon>Kickxellomycetes</taxon>
        <taxon>Kickxellales</taxon>
        <taxon>Kickxellaceae</taxon>
        <taxon>Coemansia</taxon>
    </lineage>
</organism>
<feature type="compositionally biased region" description="Polar residues" evidence="1">
    <location>
        <begin position="124"/>
        <end position="134"/>
    </location>
</feature>
<feature type="compositionally biased region" description="Basic and acidic residues" evidence="1">
    <location>
        <begin position="135"/>
        <end position="145"/>
    </location>
</feature>
<evidence type="ECO:0000313" key="2">
    <source>
        <dbReference type="EMBL" id="KAJ2676191.1"/>
    </source>
</evidence>
<feature type="compositionally biased region" description="Basic and acidic residues" evidence="1">
    <location>
        <begin position="197"/>
        <end position="208"/>
    </location>
</feature>
<evidence type="ECO:0000313" key="3">
    <source>
        <dbReference type="Proteomes" id="UP001151518"/>
    </source>
</evidence>
<protein>
    <submittedName>
        <fullName evidence="2">Uncharacterized protein</fullName>
    </submittedName>
</protein>
<dbReference type="EMBL" id="JANBTW010000042">
    <property type="protein sequence ID" value="KAJ2676191.1"/>
    <property type="molecule type" value="Genomic_DNA"/>
</dbReference>
<evidence type="ECO:0000256" key="1">
    <source>
        <dbReference type="SAM" id="MobiDB-lite"/>
    </source>
</evidence>
<feature type="region of interest" description="Disordered" evidence="1">
    <location>
        <begin position="1"/>
        <end position="21"/>
    </location>
</feature>
<feature type="region of interest" description="Disordered" evidence="1">
    <location>
        <begin position="197"/>
        <end position="224"/>
    </location>
</feature>
<feature type="region of interest" description="Disordered" evidence="1">
    <location>
        <begin position="123"/>
        <end position="148"/>
    </location>
</feature>
<comment type="caution">
    <text evidence="2">The sequence shown here is derived from an EMBL/GenBank/DDBJ whole genome shotgun (WGS) entry which is preliminary data.</text>
</comment>
<feature type="compositionally biased region" description="Low complexity" evidence="1">
    <location>
        <begin position="1"/>
        <end position="14"/>
    </location>
</feature>
<dbReference type="Proteomes" id="UP001151518">
    <property type="component" value="Unassembled WGS sequence"/>
</dbReference>
<sequence length="323" mass="36778">MTNSNSNSNSTGNSDQESFASSANNIDSENEYRNAATPVPYFPFFDLFPFASNVFWDTRDMFGIRLPFASLADVDSTLLHNGRIWEPPYARLLRRLGLFDPIETPRHTAYEKGSTFPVIVHSANPLQSNGNSSRQFEENRSDRLQPDSADTLTEALSRDGSRIIGTISEVFGETTRWAVGNLFGQLRNAMEHVESRIHHPEKEEEPQQRDGYPQKQQQRENQEASPFYRALQNDLITNFDKLFPEPSEEEKSNYSYYYVTTRTMPDGSIESRKVIRNSDGLEKTTITSHYPESPEKDEAITCTNTPKGLLQEPGLKENNKDCE</sequence>
<reference evidence="2" key="1">
    <citation type="submission" date="2022-07" db="EMBL/GenBank/DDBJ databases">
        <title>Phylogenomic reconstructions and comparative analyses of Kickxellomycotina fungi.</title>
        <authorList>
            <person name="Reynolds N.K."/>
            <person name="Stajich J.E."/>
            <person name="Barry K."/>
            <person name="Grigoriev I.V."/>
            <person name="Crous P."/>
            <person name="Smith M.E."/>
        </authorList>
    </citation>
    <scope>NUCLEOTIDE SEQUENCE</scope>
    <source>
        <strain evidence="2">NRRL 3115</strain>
    </source>
</reference>
<gene>
    <name evidence="2" type="ORF">GGI25_003697</name>
</gene>
<dbReference type="AlphaFoldDB" id="A0A9W8G6K5"/>
<proteinExistence type="predicted"/>
<name>A0A9W8G6K5_9FUNG</name>
<dbReference type="OrthoDB" id="5562606at2759"/>
<accession>A0A9W8G6K5</accession>